<evidence type="ECO:0008006" key="4">
    <source>
        <dbReference type="Google" id="ProtNLM"/>
    </source>
</evidence>
<dbReference type="HOGENOM" id="CLU_095335_0_0_9"/>
<dbReference type="RefSeq" id="WP_006305135.1">
    <property type="nucleotide sequence ID" value="NZ_GL892076.1"/>
</dbReference>
<feature type="chain" id="PRO_5003331114" description="Lipoprotein" evidence="1">
    <location>
        <begin position="23"/>
        <end position="250"/>
    </location>
</feature>
<evidence type="ECO:0000313" key="3">
    <source>
        <dbReference type="Proteomes" id="UP000004067"/>
    </source>
</evidence>
<dbReference type="EMBL" id="AFHQ01000007">
    <property type="protein sequence ID" value="EGK62056.1"/>
    <property type="molecule type" value="Genomic_DNA"/>
</dbReference>
<name>F5RJ70_9FIRM</name>
<dbReference type="OrthoDB" id="1669211at2"/>
<feature type="signal peptide" evidence="1">
    <location>
        <begin position="1"/>
        <end position="22"/>
    </location>
</feature>
<comment type="caution">
    <text evidence="2">The sequence shown here is derived from an EMBL/GenBank/DDBJ whole genome shotgun (WGS) entry which is preliminary data.</text>
</comment>
<evidence type="ECO:0000256" key="1">
    <source>
        <dbReference type="SAM" id="SignalP"/>
    </source>
</evidence>
<dbReference type="Proteomes" id="UP000004067">
    <property type="component" value="Unassembled WGS sequence"/>
</dbReference>
<keyword evidence="1" id="KW-0732">Signal</keyword>
<gene>
    <name evidence="2" type="ORF">HMPREF9081_0305</name>
</gene>
<protein>
    <recommendedName>
        <fullName evidence="4">Lipoprotein</fullName>
    </recommendedName>
</protein>
<proteinExistence type="predicted"/>
<evidence type="ECO:0000313" key="2">
    <source>
        <dbReference type="EMBL" id="EGK62056.1"/>
    </source>
</evidence>
<organism evidence="2 3">
    <name type="scientific">Centipeda periodontii DSM 2778</name>
    <dbReference type="NCBI Taxonomy" id="888060"/>
    <lineage>
        <taxon>Bacteria</taxon>
        <taxon>Bacillati</taxon>
        <taxon>Bacillota</taxon>
        <taxon>Negativicutes</taxon>
        <taxon>Selenomonadales</taxon>
        <taxon>Selenomonadaceae</taxon>
        <taxon>Centipeda</taxon>
    </lineage>
</organism>
<dbReference type="AlphaFoldDB" id="F5RJ70"/>
<sequence length="250" mass="26763">MKQLFLLALCALILLVGQGTGAAQDGGMSDVPQLERFAGTWYDADGREVVTIGDGRINGCPVIEASSFVGSAACGAGAFRIMEAAGPRSIQIGWTNFGDDQYFITVDGGEGLLRGTPTYYETVGGVAPGMRMRDVTQRFGTEVKLTTEAPLTAGGRTYSYGSYYPAQKVLVCAQSGMVTTIALLPGSPLHFDRSGLTMDSSLEEFARAYGLRRTPQEQTERSVAPAYIGHGQTLHFGKNRSFVTLTLYDT</sequence>
<dbReference type="eggNOG" id="ENOG5033CD6">
    <property type="taxonomic scope" value="Bacteria"/>
</dbReference>
<keyword evidence="3" id="KW-1185">Reference proteome</keyword>
<reference evidence="2 3" key="1">
    <citation type="submission" date="2011-04" db="EMBL/GenBank/DDBJ databases">
        <authorList>
            <person name="Muzny D."/>
            <person name="Qin X."/>
            <person name="Deng J."/>
            <person name="Jiang H."/>
            <person name="Liu Y."/>
            <person name="Qu J."/>
            <person name="Song X.-Z."/>
            <person name="Zhang L."/>
            <person name="Thornton R."/>
            <person name="Coyle M."/>
            <person name="Francisco L."/>
            <person name="Jackson L."/>
            <person name="Javaid M."/>
            <person name="Korchina V."/>
            <person name="Kovar C."/>
            <person name="Mata R."/>
            <person name="Mathew T."/>
            <person name="Ngo R."/>
            <person name="Nguyen L."/>
            <person name="Nguyen N."/>
            <person name="Okwuonu G."/>
            <person name="Ongeri F."/>
            <person name="Pham C."/>
            <person name="Simmons D."/>
            <person name="Wilczek-Boney K."/>
            <person name="Hale W."/>
            <person name="Jakkamsetti A."/>
            <person name="Pham P."/>
            <person name="Ruth R."/>
            <person name="San Lucas F."/>
            <person name="Warren J."/>
            <person name="Zhang J."/>
            <person name="Zhao Z."/>
            <person name="Zhou C."/>
            <person name="Zhu D."/>
            <person name="Lee S."/>
            <person name="Bess C."/>
            <person name="Blankenburg K."/>
            <person name="Forbes L."/>
            <person name="Fu Q."/>
            <person name="Gubbala S."/>
            <person name="Hirani K."/>
            <person name="Jayaseelan J.C."/>
            <person name="Lara F."/>
            <person name="Munidasa M."/>
            <person name="Palculict T."/>
            <person name="Patil S."/>
            <person name="Pu L.-L."/>
            <person name="Saada N."/>
            <person name="Tang L."/>
            <person name="Weissenberger G."/>
            <person name="Zhu Y."/>
            <person name="Hemphill L."/>
            <person name="Shang Y."/>
            <person name="Youmans B."/>
            <person name="Ayvaz T."/>
            <person name="Ross M."/>
            <person name="Santibanez J."/>
            <person name="Aqrawi P."/>
            <person name="Gross S."/>
            <person name="Joshi V."/>
            <person name="Fowler G."/>
            <person name="Nazareth L."/>
            <person name="Reid J."/>
            <person name="Worley K."/>
            <person name="Petrosino J."/>
            <person name="Highlander S."/>
            <person name="Gibbs R."/>
        </authorList>
    </citation>
    <scope>NUCLEOTIDE SEQUENCE [LARGE SCALE GENOMIC DNA]</scope>
    <source>
        <strain evidence="2 3">DSM 2778</strain>
    </source>
</reference>
<accession>F5RJ70</accession>